<dbReference type="SUPFAM" id="SSF56300">
    <property type="entry name" value="Metallo-dependent phosphatases"/>
    <property type="match status" value="1"/>
</dbReference>
<reference evidence="2" key="1">
    <citation type="submission" date="2009-07" db="EMBL/GenBank/DDBJ databases">
        <authorList>
            <person name="Weinstock G."/>
            <person name="Sodergren E."/>
            <person name="Clifton S."/>
            <person name="Fulton L."/>
            <person name="Fulton B."/>
            <person name="Courtney L."/>
            <person name="Fronick C."/>
            <person name="Harrison M."/>
            <person name="Strong C."/>
            <person name="Farmer C."/>
            <person name="Delahaunty K."/>
            <person name="Markovic C."/>
            <person name="Hall O."/>
            <person name="Minx P."/>
            <person name="Tomlinson C."/>
            <person name="Mitreva M."/>
            <person name="Nelson J."/>
            <person name="Hou S."/>
            <person name="Wollam A."/>
            <person name="Pepin K.H."/>
            <person name="Johnson M."/>
            <person name="Bhonagiri V."/>
            <person name="Nash W.E."/>
            <person name="Warren W."/>
            <person name="Chinwalla A."/>
            <person name="Mardis E.R."/>
            <person name="Wilson R.K."/>
        </authorList>
    </citation>
    <scope>NUCLEOTIDE SEQUENCE [LARGE SCALE GENOMIC DNA]</scope>
    <source>
        <strain evidence="2">DSM 14469</strain>
    </source>
</reference>
<evidence type="ECO:0000313" key="2">
    <source>
        <dbReference type="EMBL" id="EET60509.1"/>
    </source>
</evidence>
<dbReference type="Pfam" id="PF00149">
    <property type="entry name" value="Metallophos"/>
    <property type="match status" value="1"/>
</dbReference>
<protein>
    <submittedName>
        <fullName evidence="2">Ser/Thr phosphatase family protein</fullName>
    </submittedName>
</protein>
<dbReference type="eggNOG" id="COG5635">
    <property type="taxonomic scope" value="Bacteria"/>
</dbReference>
<evidence type="ECO:0000259" key="1">
    <source>
        <dbReference type="Pfam" id="PF00149"/>
    </source>
</evidence>
<comment type="caution">
    <text evidence="2">The sequence shown here is derived from an EMBL/GenBank/DDBJ whole genome shotgun (WGS) entry which is preliminary data.</text>
</comment>
<keyword evidence="3" id="KW-1185">Reference proteome</keyword>
<evidence type="ECO:0000313" key="3">
    <source>
        <dbReference type="Proteomes" id="UP000005561"/>
    </source>
</evidence>
<proteinExistence type="predicted"/>
<dbReference type="InterPro" id="IPR036322">
    <property type="entry name" value="WD40_repeat_dom_sf"/>
</dbReference>
<dbReference type="AlphaFoldDB" id="C6LGE5"/>
<dbReference type="InterPro" id="IPR027417">
    <property type="entry name" value="P-loop_NTPase"/>
</dbReference>
<name>C6LGE5_9FIRM</name>
<dbReference type="InterPro" id="IPR004843">
    <property type="entry name" value="Calcineurin-like_PHP"/>
</dbReference>
<dbReference type="SUPFAM" id="SSF52540">
    <property type="entry name" value="P-loop containing nucleoside triphosphate hydrolases"/>
    <property type="match status" value="1"/>
</dbReference>
<dbReference type="InterPro" id="IPR051158">
    <property type="entry name" value="Metallophosphoesterase_sf"/>
</dbReference>
<dbReference type="PANTHER" id="PTHR31302:SF0">
    <property type="entry name" value="TRANSMEMBRANE PROTEIN WITH METALLOPHOSPHOESTERASE DOMAIN"/>
    <property type="match status" value="1"/>
</dbReference>
<dbReference type="Gene3D" id="3.40.50.300">
    <property type="entry name" value="P-loop containing nucleotide triphosphate hydrolases"/>
    <property type="match status" value="1"/>
</dbReference>
<dbReference type="Proteomes" id="UP000005561">
    <property type="component" value="Unassembled WGS sequence"/>
</dbReference>
<sequence>MKILCGKHTVAKRHCLPTYSYSISIRKWNIENELSGNNCRIKTKEAMNMQKISWIHVSDLHLGNDSAVDTCLMRRKLPQYISGLNQTFDYVFCTGDVKEWDTDYLKAADYLRSLCTSSKTTLDHLFVVPGNHDVDIGGDEREKVISRLTNWQMDDYKSNVGIISKTDLALLKSGEDNFRSFVDDLFGADRAGQYKRLHFVVTTEHFNIVHLDTTITYGKGHDRDFIVGTRALMDTLDACDASKPIIILTHYSFDFLAQDERNQVEALLSSYNVQLWFAGHEHENLIRWQREKFLECQCGNLVLQKGARSCFLTGELDVDTLDGRISVHAWYEGKGWEEYPFARVGSENDRVFPFRLRLQGDRQIAGVSEELSNACETYGCLSIAGGIFAGVQLNTAILTDLDCNGKLFVNEGTSYPLARAMETLWLTKRSHPELSCNALILGDGGFGKSTMMYHQCGELLFKQYLAVYISLQAREGANNESIFDYVLRCLYRSTDYRARDKFVHLTTAVHTHPDLVLFIDGFNELSGMGAQRYVAEIKALSRYPGVQIIVSSRLDFLRDYGLSCFHMIRTCGLREKQIKQLFEERPDDWENVEAQKNLRILLKNPMMALLYASTCPILEKYAGLDYLAWIRPISNASDLLHDYYLSQIAILVEREMVDGERIFDSMIVINRILPVLAYLTERRNTTSWREAEFKEELKAAVAEVNKSCFGDSMPESLWRVRRKFRVYTDKVKLDTAYDLMISEMVLLKSGNGIVFFAHQIFRDYLAAVYLHNCLLEHYSVERLWHKEKIHKGVVQYIRYLESENAWGVDGKVNQLLLPYRGKEAEEGNWFVRNVLHCWLSVGDGERDLSFLDLRRVSLSDHLKEQFTGTINIDYAWISKETLINDRHHDRIIGICFSHDNRTLAAISVNGLVSIHDKRMSKQIVNTPLFC</sequence>
<dbReference type="EMBL" id="ACCL02000011">
    <property type="protein sequence ID" value="EET60509.1"/>
    <property type="molecule type" value="Genomic_DNA"/>
</dbReference>
<dbReference type="InterPro" id="IPR029052">
    <property type="entry name" value="Metallo-depent_PP-like"/>
</dbReference>
<dbReference type="eggNOG" id="COG1409">
    <property type="taxonomic scope" value="Bacteria"/>
</dbReference>
<dbReference type="Gene3D" id="3.60.21.10">
    <property type="match status" value="1"/>
</dbReference>
<dbReference type="STRING" id="168384.SAMN05660368_04249"/>
<dbReference type="PANTHER" id="PTHR31302">
    <property type="entry name" value="TRANSMEMBRANE PROTEIN WITH METALLOPHOSPHOESTERASE DOMAIN-RELATED"/>
    <property type="match status" value="1"/>
</dbReference>
<accession>C6LGE5</accession>
<feature type="domain" description="Calcineurin-like phosphoesterase" evidence="1">
    <location>
        <begin position="55"/>
        <end position="283"/>
    </location>
</feature>
<gene>
    <name evidence="2" type="ORF">BRYFOR_07705</name>
</gene>
<dbReference type="GO" id="GO:0016787">
    <property type="term" value="F:hydrolase activity"/>
    <property type="evidence" value="ECO:0007669"/>
    <property type="project" value="InterPro"/>
</dbReference>
<organism evidence="2 3">
    <name type="scientific">Marvinbryantia formatexigens DSM 14469</name>
    <dbReference type="NCBI Taxonomy" id="478749"/>
    <lineage>
        <taxon>Bacteria</taxon>
        <taxon>Bacillati</taxon>
        <taxon>Bacillota</taxon>
        <taxon>Clostridia</taxon>
        <taxon>Lachnospirales</taxon>
        <taxon>Lachnospiraceae</taxon>
        <taxon>Marvinbryantia</taxon>
    </lineage>
</organism>
<dbReference type="SUPFAM" id="SSF50978">
    <property type="entry name" value="WD40 repeat-like"/>
    <property type="match status" value="1"/>
</dbReference>